<proteinExistence type="inferred from homology"/>
<keyword evidence="6" id="KW-0408">Iron</keyword>
<comment type="catalytic activity">
    <reaction evidence="7">
        <text>L-cysteine + O2 = 3-sulfino-L-alanine + H(+)</text>
        <dbReference type="Rhea" id="RHEA:20441"/>
        <dbReference type="ChEBI" id="CHEBI:15378"/>
        <dbReference type="ChEBI" id="CHEBI:15379"/>
        <dbReference type="ChEBI" id="CHEBI:35235"/>
        <dbReference type="ChEBI" id="CHEBI:61085"/>
        <dbReference type="EC" id="1.13.11.20"/>
    </reaction>
    <physiologicalReaction direction="left-to-right" evidence="7">
        <dbReference type="Rhea" id="RHEA:20442"/>
    </physiologicalReaction>
</comment>
<comment type="similarity">
    <text evidence="2">Belongs to the cysteine dioxygenase family.</text>
</comment>
<reference evidence="8" key="1">
    <citation type="journal article" date="2012" name="Nat. Biotechnol.">
        <title>Reference genome sequence of the model plant Setaria.</title>
        <authorList>
            <person name="Bennetzen J.L."/>
            <person name="Schmutz J."/>
            <person name="Wang H."/>
            <person name="Percifield R."/>
            <person name="Hawkins J."/>
            <person name="Pontaroli A.C."/>
            <person name="Estep M."/>
            <person name="Feng L."/>
            <person name="Vaughn J.N."/>
            <person name="Grimwood J."/>
            <person name="Jenkins J."/>
            <person name="Barry K."/>
            <person name="Lindquist E."/>
            <person name="Hellsten U."/>
            <person name="Deshpande S."/>
            <person name="Wang X."/>
            <person name="Wu X."/>
            <person name="Mitros T."/>
            <person name="Triplett J."/>
            <person name="Yang X."/>
            <person name="Ye C.Y."/>
            <person name="Mauro-Herrera M."/>
            <person name="Wang L."/>
            <person name="Li P."/>
            <person name="Sharma M."/>
            <person name="Sharma R."/>
            <person name="Ronald P.C."/>
            <person name="Panaud O."/>
            <person name="Kellogg E.A."/>
            <person name="Brutnell T.P."/>
            <person name="Doust A.N."/>
            <person name="Tuskan G.A."/>
            <person name="Rokhsar D."/>
            <person name="Devos K.M."/>
        </authorList>
    </citation>
    <scope>NUCLEOTIDE SEQUENCE [LARGE SCALE GENOMIC DNA]</scope>
    <source>
        <strain evidence="8">Yugu1</strain>
    </source>
</reference>
<dbReference type="EC" id="1.13.11.20" evidence="3"/>
<dbReference type="InterPro" id="IPR012864">
    <property type="entry name" value="PCO/ADO"/>
</dbReference>
<sequence>MLPFPVHESRSSFTISTLPPACAHVASSIHPYSRPPSSDPKHHHRHRPFFLDMPISSLPTTTPPLASSITDAPRLPHRLHSASLLLPLLQIHHRDIIDILGRIRPDDVGLRDDFRFSHGMNTAGHRNPPIITCKSIIRCKNFEIAVLFLPKGTVMPLHDHPGMTVFSKLLIGSAHVEGYDWIRRPRTFSTISGSRILAEKVLDRDVTPESGARVLFPDAGGNMHRFVAGEEMHCAFLDVLTPPYAPTERRRCTYHKDFPCNLCACWRTSGLTEAQRRPGKLAWLQEVAKPRDLRIISLQYRKLIIF</sequence>
<evidence type="ECO:0000256" key="6">
    <source>
        <dbReference type="ARBA" id="ARBA00023004"/>
    </source>
</evidence>
<dbReference type="GO" id="GO:0017172">
    <property type="term" value="F:cysteine dioxygenase activity"/>
    <property type="evidence" value="ECO:0007669"/>
    <property type="project" value="UniProtKB-EC"/>
</dbReference>
<organism evidence="8">
    <name type="scientific">Setaria italica</name>
    <name type="common">Foxtail millet</name>
    <name type="synonym">Panicum italicum</name>
    <dbReference type="NCBI Taxonomy" id="4555"/>
    <lineage>
        <taxon>Eukaryota</taxon>
        <taxon>Viridiplantae</taxon>
        <taxon>Streptophyta</taxon>
        <taxon>Embryophyta</taxon>
        <taxon>Tracheophyta</taxon>
        <taxon>Spermatophyta</taxon>
        <taxon>Magnoliopsida</taxon>
        <taxon>Liliopsida</taxon>
        <taxon>Poales</taxon>
        <taxon>Poaceae</taxon>
        <taxon>PACMAD clade</taxon>
        <taxon>Panicoideae</taxon>
        <taxon>Panicodae</taxon>
        <taxon>Paniceae</taxon>
        <taxon>Cenchrinae</taxon>
        <taxon>Setaria</taxon>
    </lineage>
</organism>
<dbReference type="GO" id="GO:0070483">
    <property type="term" value="P:detection of hypoxia"/>
    <property type="evidence" value="ECO:0007669"/>
    <property type="project" value="UniProtKB-ARBA"/>
</dbReference>
<dbReference type="Gene3D" id="2.60.120.10">
    <property type="entry name" value="Jelly Rolls"/>
    <property type="match status" value="1"/>
</dbReference>
<dbReference type="PANTHER" id="PTHR22966">
    <property type="entry name" value="2-AMINOETHANETHIOL DIOXYGENASE"/>
    <property type="match status" value="1"/>
</dbReference>
<evidence type="ECO:0000313" key="8">
    <source>
        <dbReference type="EMBL" id="RCV41604.1"/>
    </source>
</evidence>
<evidence type="ECO:0000256" key="5">
    <source>
        <dbReference type="ARBA" id="ARBA00023002"/>
    </source>
</evidence>
<reference evidence="8" key="2">
    <citation type="submission" date="2015-07" db="EMBL/GenBank/DDBJ databases">
        <authorList>
            <person name="Noorani M."/>
        </authorList>
    </citation>
    <scope>NUCLEOTIDE SEQUENCE</scope>
    <source>
        <strain evidence="8">Yugu1</strain>
    </source>
</reference>
<protein>
    <recommendedName>
        <fullName evidence="3">cysteine dioxygenase</fullName>
        <ecNumber evidence="3">1.13.11.20</ecNumber>
    </recommendedName>
</protein>
<evidence type="ECO:0000256" key="1">
    <source>
        <dbReference type="ARBA" id="ARBA00001954"/>
    </source>
</evidence>
<keyword evidence="4" id="KW-0479">Metal-binding</keyword>
<name>A0A368SGW7_SETIT</name>
<evidence type="ECO:0000256" key="2">
    <source>
        <dbReference type="ARBA" id="ARBA00006622"/>
    </source>
</evidence>
<evidence type="ECO:0000256" key="7">
    <source>
        <dbReference type="ARBA" id="ARBA00024284"/>
    </source>
</evidence>
<accession>A0A368SGW7</accession>
<dbReference type="GO" id="GO:0046872">
    <property type="term" value="F:metal ion binding"/>
    <property type="evidence" value="ECO:0007669"/>
    <property type="project" value="UniProtKB-KW"/>
</dbReference>
<comment type="cofactor">
    <cofactor evidence="1">
        <name>Fe(2+)</name>
        <dbReference type="ChEBI" id="CHEBI:29033"/>
    </cofactor>
</comment>
<dbReference type="InterPro" id="IPR014710">
    <property type="entry name" value="RmlC-like_jellyroll"/>
</dbReference>
<dbReference type="OrthoDB" id="271433at2759"/>
<dbReference type="SUPFAM" id="SSF51182">
    <property type="entry name" value="RmlC-like cupins"/>
    <property type="match status" value="1"/>
</dbReference>
<keyword evidence="5" id="KW-0560">Oxidoreductase</keyword>
<dbReference type="InterPro" id="IPR011051">
    <property type="entry name" value="RmlC_Cupin_sf"/>
</dbReference>
<dbReference type="CDD" id="cd20289">
    <property type="entry name" value="cupin_ADO"/>
    <property type="match status" value="1"/>
</dbReference>
<evidence type="ECO:0000256" key="3">
    <source>
        <dbReference type="ARBA" id="ARBA00013133"/>
    </source>
</evidence>
<gene>
    <name evidence="8" type="ORF">SETIT_9G150300v2</name>
</gene>
<dbReference type="AlphaFoldDB" id="A0A368SGW7"/>
<dbReference type="EMBL" id="CM003536">
    <property type="protein sequence ID" value="RCV41604.1"/>
    <property type="molecule type" value="Genomic_DNA"/>
</dbReference>
<dbReference type="Pfam" id="PF07847">
    <property type="entry name" value="PCO_ADO"/>
    <property type="match status" value="1"/>
</dbReference>
<evidence type="ECO:0000256" key="4">
    <source>
        <dbReference type="ARBA" id="ARBA00022723"/>
    </source>
</evidence>
<dbReference type="STRING" id="4555.A0A368SGW7"/>
<dbReference type="PANTHER" id="PTHR22966:SF70">
    <property type="entry name" value="CYSTEINE DIOXYGENASE"/>
    <property type="match status" value="1"/>
</dbReference>